<dbReference type="EMBL" id="JANPWB010000014">
    <property type="protein sequence ID" value="KAJ1096953.1"/>
    <property type="molecule type" value="Genomic_DNA"/>
</dbReference>
<sequence length="127" mass="13785">MDAYGDHFANAHPKKTEANGDVSSDKAGPLEITCSGRRGHAPSTVITTVQRCNKYIAILFLIIKHNDAGTGSKEADLEKPHRAGCRPRIHSDESDAKATPDLELVPGGVHVHSSLYSTDWRCYASDE</sequence>
<accession>A0AAV7M154</accession>
<protein>
    <submittedName>
        <fullName evidence="2">Uncharacterized protein</fullName>
    </submittedName>
</protein>
<gene>
    <name evidence="2" type="ORF">NDU88_002083</name>
</gene>
<evidence type="ECO:0000313" key="2">
    <source>
        <dbReference type="EMBL" id="KAJ1096953.1"/>
    </source>
</evidence>
<proteinExistence type="predicted"/>
<reference evidence="2" key="1">
    <citation type="journal article" date="2022" name="bioRxiv">
        <title>Sequencing and chromosome-scale assembly of the giantPleurodeles waltlgenome.</title>
        <authorList>
            <person name="Brown T."/>
            <person name="Elewa A."/>
            <person name="Iarovenko S."/>
            <person name="Subramanian E."/>
            <person name="Araus A.J."/>
            <person name="Petzold A."/>
            <person name="Susuki M."/>
            <person name="Suzuki K.-i.T."/>
            <person name="Hayashi T."/>
            <person name="Toyoda A."/>
            <person name="Oliveira C."/>
            <person name="Osipova E."/>
            <person name="Leigh N.D."/>
            <person name="Simon A."/>
            <person name="Yun M.H."/>
        </authorList>
    </citation>
    <scope>NUCLEOTIDE SEQUENCE</scope>
    <source>
        <strain evidence="2">20211129_DDA</strain>
        <tissue evidence="2">Liver</tissue>
    </source>
</reference>
<organism evidence="2 3">
    <name type="scientific">Pleurodeles waltl</name>
    <name type="common">Iberian ribbed newt</name>
    <dbReference type="NCBI Taxonomy" id="8319"/>
    <lineage>
        <taxon>Eukaryota</taxon>
        <taxon>Metazoa</taxon>
        <taxon>Chordata</taxon>
        <taxon>Craniata</taxon>
        <taxon>Vertebrata</taxon>
        <taxon>Euteleostomi</taxon>
        <taxon>Amphibia</taxon>
        <taxon>Batrachia</taxon>
        <taxon>Caudata</taxon>
        <taxon>Salamandroidea</taxon>
        <taxon>Salamandridae</taxon>
        <taxon>Pleurodelinae</taxon>
        <taxon>Pleurodeles</taxon>
    </lineage>
</organism>
<dbReference type="AlphaFoldDB" id="A0AAV7M154"/>
<name>A0AAV7M154_PLEWA</name>
<keyword evidence="3" id="KW-1185">Reference proteome</keyword>
<evidence type="ECO:0000313" key="3">
    <source>
        <dbReference type="Proteomes" id="UP001066276"/>
    </source>
</evidence>
<comment type="caution">
    <text evidence="2">The sequence shown here is derived from an EMBL/GenBank/DDBJ whole genome shotgun (WGS) entry which is preliminary data.</text>
</comment>
<feature type="compositionally biased region" description="Basic and acidic residues" evidence="1">
    <location>
        <begin position="89"/>
        <end position="100"/>
    </location>
</feature>
<dbReference type="Proteomes" id="UP001066276">
    <property type="component" value="Chromosome 10"/>
</dbReference>
<feature type="region of interest" description="Disordered" evidence="1">
    <location>
        <begin position="1"/>
        <end position="27"/>
    </location>
</feature>
<feature type="region of interest" description="Disordered" evidence="1">
    <location>
        <begin position="70"/>
        <end position="101"/>
    </location>
</feature>
<evidence type="ECO:0000256" key="1">
    <source>
        <dbReference type="SAM" id="MobiDB-lite"/>
    </source>
</evidence>